<dbReference type="Pfam" id="PF01925">
    <property type="entry name" value="TauE"/>
    <property type="match status" value="1"/>
</dbReference>
<dbReference type="PANTHER" id="PTHR43701">
    <property type="entry name" value="MEMBRANE TRANSPORTER PROTEIN MJ0441-RELATED"/>
    <property type="match status" value="1"/>
</dbReference>
<feature type="transmembrane region" description="Helical" evidence="5">
    <location>
        <begin position="137"/>
        <end position="159"/>
    </location>
</feature>
<evidence type="ECO:0000256" key="5">
    <source>
        <dbReference type="RuleBase" id="RU363041"/>
    </source>
</evidence>
<accession>A0ABQ0GVL7</accession>
<keyword evidence="7" id="KW-1185">Reference proteome</keyword>
<proteinExistence type="inferred from homology"/>
<sequence length="248" mass="26113">MSFDFLSADFFTFVLIGFCAQMVDGALGMAFGVLSTTSLLAIGIPPATASAMTHVTEVFTTAASGISHVYHRNVNWHFVARLAPAGILGGVIGAYLLTQIDGKAVEPLVSAYLMAIGLYILFKAFRPLWPRDVRDWIIPYVGFGGGILDAAGGGGWGPIVTTSLVGRGHDLKKVIGSTNLTEFLVTLSISITFILTLGWSELNAAIGLIIGGVIAAPFGAYVVSRVPVRPLMVAVAIIIIATSAIRIF</sequence>
<comment type="caution">
    <text evidence="6">The sequence shown here is derived from an EMBL/GenBank/DDBJ whole genome shotgun (WGS) entry which is preliminary data.</text>
</comment>
<keyword evidence="5" id="KW-1003">Cell membrane</keyword>
<dbReference type="RefSeq" id="WP_407863675.1">
    <property type="nucleotide sequence ID" value="NZ_BAAFZP010000001.1"/>
</dbReference>
<feature type="transmembrane region" description="Helical" evidence="5">
    <location>
        <begin position="109"/>
        <end position="125"/>
    </location>
</feature>
<feature type="transmembrane region" description="Helical" evidence="5">
    <location>
        <begin position="230"/>
        <end position="247"/>
    </location>
</feature>
<keyword evidence="3 5" id="KW-1133">Transmembrane helix</keyword>
<organism evidence="6 7">
    <name type="scientific">Phyllobacterium phragmitis</name>
    <dbReference type="NCBI Taxonomy" id="2670329"/>
    <lineage>
        <taxon>Bacteria</taxon>
        <taxon>Pseudomonadati</taxon>
        <taxon>Pseudomonadota</taxon>
        <taxon>Alphaproteobacteria</taxon>
        <taxon>Hyphomicrobiales</taxon>
        <taxon>Phyllobacteriaceae</taxon>
        <taxon>Phyllobacterium</taxon>
    </lineage>
</organism>
<evidence type="ECO:0000256" key="3">
    <source>
        <dbReference type="ARBA" id="ARBA00022989"/>
    </source>
</evidence>
<evidence type="ECO:0000256" key="1">
    <source>
        <dbReference type="ARBA" id="ARBA00004141"/>
    </source>
</evidence>
<name>A0ABQ0GVL7_9HYPH</name>
<keyword evidence="4 5" id="KW-0472">Membrane</keyword>
<evidence type="ECO:0000256" key="2">
    <source>
        <dbReference type="ARBA" id="ARBA00022692"/>
    </source>
</evidence>
<comment type="similarity">
    <text evidence="5">Belongs to the 4-toluene sulfonate uptake permease (TSUP) (TC 2.A.102) family.</text>
</comment>
<reference evidence="6 7" key="1">
    <citation type="submission" date="2024-10" db="EMBL/GenBank/DDBJ databases">
        <title>Isolation, draft genome sequencing and identification of Phyllobacterium sp. NSA23, isolated from leaf soil.</title>
        <authorList>
            <person name="Akita H."/>
        </authorList>
    </citation>
    <scope>NUCLEOTIDE SEQUENCE [LARGE SCALE GENOMIC DNA]</scope>
    <source>
        <strain evidence="6 7">NSA23</strain>
    </source>
</reference>
<evidence type="ECO:0000313" key="6">
    <source>
        <dbReference type="EMBL" id="GAB1580724.1"/>
    </source>
</evidence>
<keyword evidence="2 5" id="KW-0812">Transmembrane</keyword>
<protein>
    <recommendedName>
        <fullName evidence="5">Probable membrane transporter protein</fullName>
    </recommendedName>
</protein>
<feature type="transmembrane region" description="Helical" evidence="5">
    <location>
        <begin position="180"/>
        <end position="199"/>
    </location>
</feature>
<feature type="transmembrane region" description="Helical" evidence="5">
    <location>
        <begin position="205"/>
        <end position="223"/>
    </location>
</feature>
<feature type="transmembrane region" description="Helical" evidence="5">
    <location>
        <begin position="78"/>
        <end position="97"/>
    </location>
</feature>
<comment type="subcellular location">
    <subcellularLocation>
        <location evidence="5">Cell membrane</location>
        <topology evidence="5">Multi-pass membrane protein</topology>
    </subcellularLocation>
    <subcellularLocation>
        <location evidence="1">Membrane</location>
        <topology evidence="1">Multi-pass membrane protein</topology>
    </subcellularLocation>
</comment>
<dbReference type="Proteomes" id="UP001628091">
    <property type="component" value="Unassembled WGS sequence"/>
</dbReference>
<dbReference type="InterPro" id="IPR051598">
    <property type="entry name" value="TSUP/Inactive_protease-like"/>
</dbReference>
<evidence type="ECO:0000313" key="7">
    <source>
        <dbReference type="Proteomes" id="UP001628091"/>
    </source>
</evidence>
<gene>
    <name evidence="6" type="ORF">PPNSA23_06670</name>
</gene>
<dbReference type="EMBL" id="BAAFZP010000001">
    <property type="protein sequence ID" value="GAB1580724.1"/>
    <property type="molecule type" value="Genomic_DNA"/>
</dbReference>
<dbReference type="PANTHER" id="PTHR43701:SF12">
    <property type="entry name" value="MEMBRANE TRANSPORTER PROTEIN YTNM-RELATED"/>
    <property type="match status" value="1"/>
</dbReference>
<dbReference type="InterPro" id="IPR002781">
    <property type="entry name" value="TM_pro_TauE-like"/>
</dbReference>
<evidence type="ECO:0000256" key="4">
    <source>
        <dbReference type="ARBA" id="ARBA00023136"/>
    </source>
</evidence>